<reference evidence="2 3" key="1">
    <citation type="submission" date="2021-01" db="EMBL/GenBank/DDBJ databases">
        <title>Carboxyliciviraga sp.nov., isolated from coastal sediments.</title>
        <authorList>
            <person name="Lu D."/>
            <person name="Zhang T."/>
        </authorList>
    </citation>
    <scope>NUCLEOTIDE SEQUENCE [LARGE SCALE GENOMIC DNA]</scope>
    <source>
        <strain evidence="2 3">N1Y132</strain>
    </source>
</reference>
<organism evidence="2 3">
    <name type="scientific">Carboxylicivirga marina</name>
    <dbReference type="NCBI Taxonomy" id="2800988"/>
    <lineage>
        <taxon>Bacteria</taxon>
        <taxon>Pseudomonadati</taxon>
        <taxon>Bacteroidota</taxon>
        <taxon>Bacteroidia</taxon>
        <taxon>Marinilabiliales</taxon>
        <taxon>Marinilabiliaceae</taxon>
        <taxon>Carboxylicivirga</taxon>
    </lineage>
</organism>
<accession>A0ABS1HP19</accession>
<evidence type="ECO:0000313" key="2">
    <source>
        <dbReference type="EMBL" id="MBK3519441.1"/>
    </source>
</evidence>
<dbReference type="EMBL" id="JAENRR010000068">
    <property type="protein sequence ID" value="MBK3519441.1"/>
    <property type="molecule type" value="Genomic_DNA"/>
</dbReference>
<dbReference type="Proteomes" id="UP000605676">
    <property type="component" value="Unassembled WGS sequence"/>
</dbReference>
<keyword evidence="1" id="KW-1133">Transmembrane helix</keyword>
<feature type="transmembrane region" description="Helical" evidence="1">
    <location>
        <begin position="105"/>
        <end position="124"/>
    </location>
</feature>
<keyword evidence="3" id="KW-1185">Reference proteome</keyword>
<feature type="transmembrane region" description="Helical" evidence="1">
    <location>
        <begin position="35"/>
        <end position="53"/>
    </location>
</feature>
<name>A0ABS1HP19_9BACT</name>
<evidence type="ECO:0000313" key="3">
    <source>
        <dbReference type="Proteomes" id="UP000605676"/>
    </source>
</evidence>
<keyword evidence="1" id="KW-0472">Membrane</keyword>
<evidence type="ECO:0000256" key="1">
    <source>
        <dbReference type="SAM" id="Phobius"/>
    </source>
</evidence>
<feature type="transmembrane region" description="Helical" evidence="1">
    <location>
        <begin position="79"/>
        <end position="99"/>
    </location>
</feature>
<protein>
    <recommendedName>
        <fullName evidence="4">DUF2178 domain-containing protein</fullName>
    </recommendedName>
</protein>
<comment type="caution">
    <text evidence="2">The sequence shown here is derived from an EMBL/GenBank/DDBJ whole genome shotgun (WGS) entry which is preliminary data.</text>
</comment>
<dbReference type="RefSeq" id="WP_200466660.1">
    <property type="nucleotide sequence ID" value="NZ_JAENRR010000068.1"/>
</dbReference>
<evidence type="ECO:0008006" key="4">
    <source>
        <dbReference type="Google" id="ProtNLM"/>
    </source>
</evidence>
<gene>
    <name evidence="2" type="ORF">JIV24_18995</name>
</gene>
<sequence>MKTKRALLIVVGLTLAFSAGIVAYSQMAVIPTKMLIIYCLILISALASIFIAIKKVKEEKEGQPLEDELSSRIKHKAGYLAYVASLYMWLFIFLFRGFFPDVETMVGGGVLLSGLIGYICKFIVKKQFNEESN</sequence>
<keyword evidence="1" id="KW-0812">Transmembrane</keyword>
<proteinExistence type="predicted"/>